<dbReference type="InterPro" id="IPR051033">
    <property type="entry name" value="SH3BGR"/>
</dbReference>
<comment type="similarity">
    <text evidence="1">Belongs to the SH3BGR family.</text>
</comment>
<sequence length="241" mass="26009">MVIKVYVSLISCNQEIKKNQQRTIMILESKNIPYVAIDITDPSQEEAKEYMTTTAVPKPNAKVPVTPQIFNEADYCGDFDQLDMANECDTLGDFLKLSEDEKKLIKIGITGILPEDRKKAQERQKEDPAPLANGVPARESSVEKNGDLAAAPEEAAVEEASSPATEEAPQSSDAPSEEPVPPEAEVLSAQESVTTEASVEPPEAAPTETAPTPDAAPVSAVQEEEEEEAGDATEEERPEAE</sequence>
<dbReference type="Pfam" id="PF04908">
    <property type="entry name" value="SH3BGR"/>
    <property type="match status" value="1"/>
</dbReference>
<keyword evidence="3" id="KW-1185">Reference proteome</keyword>
<dbReference type="PANTHER" id="PTHR12232">
    <property type="entry name" value="SH3 DOMAIN-BINDING GLUTAMIC ACID-RICH-LIKE PROTEIN"/>
    <property type="match status" value="1"/>
</dbReference>
<protein>
    <submittedName>
        <fullName evidence="4">SH3 domain-binding glutamic acid-rich protein homolog isoform X1</fullName>
    </submittedName>
</protein>
<dbReference type="PANTHER" id="PTHR12232:SF15">
    <property type="entry name" value="SH3 DOMAIN-BINDING GLUTAMIC ACID-RICH PROTEIN HOMOLOG"/>
    <property type="match status" value="1"/>
</dbReference>
<name>A0A8B7N0D2_HYAAZ</name>
<feature type="compositionally biased region" description="Basic and acidic residues" evidence="2">
    <location>
        <begin position="117"/>
        <end position="128"/>
    </location>
</feature>
<dbReference type="KEGG" id="hazt:108665085"/>
<organism evidence="3 4">
    <name type="scientific">Hyalella azteca</name>
    <name type="common">Amphipod</name>
    <dbReference type="NCBI Taxonomy" id="294128"/>
    <lineage>
        <taxon>Eukaryota</taxon>
        <taxon>Metazoa</taxon>
        <taxon>Ecdysozoa</taxon>
        <taxon>Arthropoda</taxon>
        <taxon>Crustacea</taxon>
        <taxon>Multicrustacea</taxon>
        <taxon>Malacostraca</taxon>
        <taxon>Eumalacostraca</taxon>
        <taxon>Peracarida</taxon>
        <taxon>Amphipoda</taxon>
        <taxon>Senticaudata</taxon>
        <taxon>Talitrida</taxon>
        <taxon>Talitroidea</taxon>
        <taxon>Hyalellidae</taxon>
        <taxon>Hyalella</taxon>
    </lineage>
</organism>
<dbReference type="OrthoDB" id="9932926at2759"/>
<dbReference type="Proteomes" id="UP000694843">
    <property type="component" value="Unplaced"/>
</dbReference>
<feature type="compositionally biased region" description="Low complexity" evidence="2">
    <location>
        <begin position="183"/>
        <end position="217"/>
    </location>
</feature>
<dbReference type="InterPro" id="IPR036249">
    <property type="entry name" value="Thioredoxin-like_sf"/>
</dbReference>
<dbReference type="GO" id="GO:0005737">
    <property type="term" value="C:cytoplasm"/>
    <property type="evidence" value="ECO:0007669"/>
    <property type="project" value="TreeGrafter"/>
</dbReference>
<accession>A0A8B7N0D2</accession>
<dbReference type="SUPFAM" id="SSF52833">
    <property type="entry name" value="Thioredoxin-like"/>
    <property type="match status" value="1"/>
</dbReference>
<dbReference type="GeneID" id="108665085"/>
<dbReference type="InterPro" id="IPR006993">
    <property type="entry name" value="Glut_rich_SH3-bd"/>
</dbReference>
<proteinExistence type="inferred from homology"/>
<feature type="compositionally biased region" description="Acidic residues" evidence="2">
    <location>
        <begin position="222"/>
        <end position="241"/>
    </location>
</feature>
<feature type="compositionally biased region" description="Low complexity" evidence="2">
    <location>
        <begin position="149"/>
        <end position="174"/>
    </location>
</feature>
<gene>
    <name evidence="4" type="primary">LOC108665085</name>
</gene>
<dbReference type="Gene3D" id="3.40.30.10">
    <property type="entry name" value="Glutaredoxin"/>
    <property type="match status" value="1"/>
</dbReference>
<feature type="region of interest" description="Disordered" evidence="2">
    <location>
        <begin position="117"/>
        <end position="241"/>
    </location>
</feature>
<reference evidence="4" key="1">
    <citation type="submission" date="2025-08" db="UniProtKB">
        <authorList>
            <consortium name="RefSeq"/>
        </authorList>
    </citation>
    <scope>IDENTIFICATION</scope>
    <source>
        <tissue evidence="4">Whole organism</tissue>
    </source>
</reference>
<evidence type="ECO:0000313" key="4">
    <source>
        <dbReference type="RefSeq" id="XP_018007292.1"/>
    </source>
</evidence>
<evidence type="ECO:0000256" key="2">
    <source>
        <dbReference type="SAM" id="MobiDB-lite"/>
    </source>
</evidence>
<dbReference type="AlphaFoldDB" id="A0A8B7N0D2"/>
<dbReference type="RefSeq" id="XP_018007292.1">
    <property type="nucleotide sequence ID" value="XM_018151803.2"/>
</dbReference>
<evidence type="ECO:0000313" key="3">
    <source>
        <dbReference type="Proteomes" id="UP000694843"/>
    </source>
</evidence>
<evidence type="ECO:0000256" key="1">
    <source>
        <dbReference type="ARBA" id="ARBA00007764"/>
    </source>
</evidence>
<dbReference type="OMA" id="FNEKEYC"/>